<dbReference type="CDD" id="cd01561">
    <property type="entry name" value="CBS_like"/>
    <property type="match status" value="1"/>
</dbReference>
<dbReference type="RefSeq" id="WP_073374261.1">
    <property type="nucleotide sequence ID" value="NZ_FQZK01000001.1"/>
</dbReference>
<evidence type="ECO:0000256" key="1">
    <source>
        <dbReference type="ARBA" id="ARBA00001933"/>
    </source>
</evidence>
<protein>
    <submittedName>
        <fullName evidence="6">Cystathionine beta-synthase/cysteine synthase A</fullName>
    </submittedName>
</protein>
<dbReference type="EMBL" id="FQZK01000001">
    <property type="protein sequence ID" value="SHI49252.1"/>
    <property type="molecule type" value="Genomic_DNA"/>
</dbReference>
<comment type="similarity">
    <text evidence="2">Belongs to the cysteine synthase/cystathionine beta-synthase family.</text>
</comment>
<dbReference type="Pfam" id="PF00291">
    <property type="entry name" value="PALP"/>
    <property type="match status" value="1"/>
</dbReference>
<dbReference type="GO" id="GO:0006535">
    <property type="term" value="P:cysteine biosynthetic process from serine"/>
    <property type="evidence" value="ECO:0007669"/>
    <property type="project" value="InterPro"/>
</dbReference>
<dbReference type="InterPro" id="IPR050214">
    <property type="entry name" value="Cys_Synth/Cystath_Beta-Synth"/>
</dbReference>
<dbReference type="FunFam" id="3.40.50.1100:FF:000003">
    <property type="entry name" value="Cystathionine beta-synthase"/>
    <property type="match status" value="1"/>
</dbReference>
<dbReference type="PANTHER" id="PTHR10314">
    <property type="entry name" value="CYSTATHIONINE BETA-SYNTHASE"/>
    <property type="match status" value="1"/>
</dbReference>
<dbReference type="InterPro" id="IPR001926">
    <property type="entry name" value="TrpB-like_PALP"/>
</dbReference>
<dbReference type="GO" id="GO:0016765">
    <property type="term" value="F:transferase activity, transferring alkyl or aryl (other than methyl) groups"/>
    <property type="evidence" value="ECO:0007669"/>
    <property type="project" value="UniProtKB-ARBA"/>
</dbReference>
<feature type="region of interest" description="Disordered" evidence="4">
    <location>
        <begin position="325"/>
        <end position="351"/>
    </location>
</feature>
<evidence type="ECO:0000313" key="6">
    <source>
        <dbReference type="EMBL" id="SHI49252.1"/>
    </source>
</evidence>
<dbReference type="Gene3D" id="3.40.50.1100">
    <property type="match status" value="2"/>
</dbReference>
<keyword evidence="7" id="KW-1185">Reference proteome</keyword>
<evidence type="ECO:0000256" key="2">
    <source>
        <dbReference type="ARBA" id="ARBA00007103"/>
    </source>
</evidence>
<dbReference type="InterPro" id="IPR036052">
    <property type="entry name" value="TrpB-like_PALP_sf"/>
</dbReference>
<evidence type="ECO:0000256" key="3">
    <source>
        <dbReference type="ARBA" id="ARBA00022898"/>
    </source>
</evidence>
<dbReference type="STRING" id="758803.SAMN05421803_101392"/>
<evidence type="ECO:0000313" key="7">
    <source>
        <dbReference type="Proteomes" id="UP000184452"/>
    </source>
</evidence>
<comment type="cofactor">
    <cofactor evidence="1">
        <name>pyridoxal 5'-phosphate</name>
        <dbReference type="ChEBI" id="CHEBI:597326"/>
    </cofactor>
</comment>
<reference evidence="6 7" key="1">
    <citation type="submission" date="2016-11" db="EMBL/GenBank/DDBJ databases">
        <authorList>
            <person name="Jaros S."/>
            <person name="Januszkiewicz K."/>
            <person name="Wedrychowicz H."/>
        </authorList>
    </citation>
    <scope>NUCLEOTIDE SEQUENCE [LARGE SCALE GENOMIC DNA]</scope>
    <source>
        <strain evidence="6 7">CGMCC 4.5723</strain>
    </source>
</reference>
<sequence>MIHDSVLETVGRTPVVRLNRLTMGNGSEILVKMEGFNPAGSIKDRTALGMVTRAESDGRLKPDGTIVESTSGNMGKALAMIGAARGYRVVLVTDPKAPRSMIEFVSALGAELEIVRTPDENGGYQEPRRRRVRRLMEEIPDSFWPDQYNNPDNASTHAEITARELLDEVPEFDVLVAAVGTGGHISGLSRTLKRERPGVVTVGVDADGSAAFGYPVGHWAMRGLGIAWPPGNLSPEYVDRVHLVRDHEGMGTGRMLARSEGLLVGESAGAAVFGALHHAHLAPGARIVVVAPDAGVNYLGESFDDAWLRERGIAQRIEAAGLDTPRGLLAAARRPSRRAEPTPRPAGAARP</sequence>
<dbReference type="AlphaFoldDB" id="A0A1M6BKJ8"/>
<accession>A0A1M6BKJ8</accession>
<name>A0A1M6BKJ8_9ACTN</name>
<keyword evidence="3" id="KW-0663">Pyridoxal phosphate</keyword>
<dbReference type="SUPFAM" id="SSF53686">
    <property type="entry name" value="Tryptophan synthase beta subunit-like PLP-dependent enzymes"/>
    <property type="match status" value="1"/>
</dbReference>
<dbReference type="OrthoDB" id="9805733at2"/>
<gene>
    <name evidence="6" type="ORF">SAMN05421803_101392</name>
</gene>
<organism evidence="6 7">
    <name type="scientific">Nocardiopsis flavescens</name>
    <dbReference type="NCBI Taxonomy" id="758803"/>
    <lineage>
        <taxon>Bacteria</taxon>
        <taxon>Bacillati</taxon>
        <taxon>Actinomycetota</taxon>
        <taxon>Actinomycetes</taxon>
        <taxon>Streptosporangiales</taxon>
        <taxon>Nocardiopsidaceae</taxon>
        <taxon>Nocardiopsis</taxon>
    </lineage>
</organism>
<evidence type="ECO:0000259" key="5">
    <source>
        <dbReference type="Pfam" id="PF00291"/>
    </source>
</evidence>
<dbReference type="Proteomes" id="UP000184452">
    <property type="component" value="Unassembled WGS sequence"/>
</dbReference>
<feature type="domain" description="Tryptophan synthase beta chain-like PALP" evidence="5">
    <location>
        <begin position="8"/>
        <end position="293"/>
    </location>
</feature>
<proteinExistence type="inferred from homology"/>
<dbReference type="PROSITE" id="PS00901">
    <property type="entry name" value="CYS_SYNTHASE"/>
    <property type="match status" value="1"/>
</dbReference>
<dbReference type="InterPro" id="IPR001216">
    <property type="entry name" value="P-phosphate_BS"/>
</dbReference>
<evidence type="ECO:0000256" key="4">
    <source>
        <dbReference type="SAM" id="MobiDB-lite"/>
    </source>
</evidence>